<keyword evidence="10" id="KW-1185">Reference proteome</keyword>
<dbReference type="GO" id="GO:0071555">
    <property type="term" value="P:cell wall organization"/>
    <property type="evidence" value="ECO:0007669"/>
    <property type="project" value="TreeGrafter"/>
</dbReference>
<dbReference type="EMBL" id="QZMU01000001">
    <property type="protein sequence ID" value="RRQ21637.1"/>
    <property type="molecule type" value="Genomic_DNA"/>
</dbReference>
<feature type="binding site" evidence="7">
    <location>
        <position position="153"/>
    </location>
    <ligand>
        <name>Mg(2+)</name>
        <dbReference type="ChEBI" id="CHEBI:18420"/>
    </ligand>
</feature>
<dbReference type="GO" id="GO:0044038">
    <property type="term" value="P:cell wall macromolecule biosynthetic process"/>
    <property type="evidence" value="ECO:0007669"/>
    <property type="project" value="TreeGrafter"/>
</dbReference>
<keyword evidence="7" id="KW-0460">Magnesium</keyword>
<dbReference type="GO" id="GO:0046872">
    <property type="term" value="F:metal ion binding"/>
    <property type="evidence" value="ECO:0007669"/>
    <property type="project" value="UniProtKB-KW"/>
</dbReference>
<feature type="transmembrane region" description="Helical" evidence="8">
    <location>
        <begin position="103"/>
        <end position="123"/>
    </location>
</feature>
<comment type="caution">
    <text evidence="9">The sequence shown here is derived from an EMBL/GenBank/DDBJ whole genome shotgun (WGS) entry which is preliminary data.</text>
</comment>
<dbReference type="CDD" id="cd06853">
    <property type="entry name" value="GT_WecA_like"/>
    <property type="match status" value="1"/>
</dbReference>
<keyword evidence="2" id="KW-1003">Cell membrane</keyword>
<protein>
    <submittedName>
        <fullName evidence="9">Undecaprenyl/decaprenyl-phosphate alpha-N-acetylglucosaminyl 1-phosphate transferase</fullName>
    </submittedName>
</protein>
<evidence type="ECO:0000256" key="8">
    <source>
        <dbReference type="SAM" id="Phobius"/>
    </source>
</evidence>
<dbReference type="InterPro" id="IPR018480">
    <property type="entry name" value="PNAcMuramoyl-5peptid_Trfase_CS"/>
</dbReference>
<keyword evidence="5 8" id="KW-1133">Transmembrane helix</keyword>
<name>A0A426QIV8_9GAMM</name>
<feature type="transmembrane region" description="Helical" evidence="8">
    <location>
        <begin position="6"/>
        <end position="27"/>
    </location>
</feature>
<feature type="transmembrane region" description="Helical" evidence="8">
    <location>
        <begin position="291"/>
        <end position="310"/>
    </location>
</feature>
<comment type="cofactor">
    <cofactor evidence="7">
        <name>Mg(2+)</name>
        <dbReference type="ChEBI" id="CHEBI:18420"/>
    </cofactor>
</comment>
<feature type="transmembrane region" description="Helical" evidence="8">
    <location>
        <begin position="184"/>
        <end position="202"/>
    </location>
</feature>
<evidence type="ECO:0000256" key="7">
    <source>
        <dbReference type="PIRSR" id="PIRSR600715-1"/>
    </source>
</evidence>
<feature type="transmembrane region" description="Helical" evidence="8">
    <location>
        <begin position="48"/>
        <end position="67"/>
    </location>
</feature>
<feature type="transmembrane region" description="Helical" evidence="8">
    <location>
        <begin position="244"/>
        <end position="263"/>
    </location>
</feature>
<evidence type="ECO:0000313" key="9">
    <source>
        <dbReference type="EMBL" id="RRQ21637.1"/>
    </source>
</evidence>
<dbReference type="Pfam" id="PF00953">
    <property type="entry name" value="Glycos_transf_4"/>
    <property type="match status" value="1"/>
</dbReference>
<dbReference type="PROSITE" id="PS01348">
    <property type="entry name" value="MRAY_2"/>
    <property type="match status" value="1"/>
</dbReference>
<evidence type="ECO:0000256" key="1">
    <source>
        <dbReference type="ARBA" id="ARBA00004651"/>
    </source>
</evidence>
<proteinExistence type="predicted"/>
<sequence>MTEIPANHLLILVAAMVISMTLIPIMVRLAPVLGMVDKPDPRKVHTTPIPRVGGVGIVIGTLVPLLVWLQVDALLASYLVGALILLLFGAWDDAKELGHYVKFIGQFAAVIGVVYWGDLYVTQLPLLGHDALSESAGKVFTVIAMVGMINAMNHSDGLDGLAGGESLISLLAIIYLAFQAGGGLAVVIAVATIGGVFGFLRFNSHPARVFMGDGGSQFLGFTLGFLAVYLMTRVNPALSPALPLLFLGLPIVDILAVFAQRIYHGMNWFRATKNHIHHRLLELGFEHHESVITIYAIQALLVLLAVVLPYEHDLLIIAPT</sequence>
<dbReference type="GO" id="GO:0005886">
    <property type="term" value="C:plasma membrane"/>
    <property type="evidence" value="ECO:0007669"/>
    <property type="project" value="UniProtKB-SubCell"/>
</dbReference>
<keyword evidence="4 8" id="KW-0812">Transmembrane</keyword>
<evidence type="ECO:0000256" key="4">
    <source>
        <dbReference type="ARBA" id="ARBA00022692"/>
    </source>
</evidence>
<evidence type="ECO:0000256" key="2">
    <source>
        <dbReference type="ARBA" id="ARBA00022475"/>
    </source>
</evidence>
<reference evidence="9 10" key="1">
    <citation type="journal article" date="2010" name="Int. J. Syst. Evol. Microbiol.">
        <title>Thiohalobacter thiocyanaticus gen. nov., sp. nov., a moderately halophilic, sulfur-oxidizing gammaproteobacterium from hypersaline lakes, that utilizes thiocyanate.</title>
        <authorList>
            <person name="Sorokin D.Y."/>
            <person name="Kovaleva O.L."/>
            <person name="Tourova T.P."/>
            <person name="Muyzer G."/>
        </authorList>
    </citation>
    <scope>NUCLEOTIDE SEQUENCE [LARGE SCALE GENOMIC DNA]</scope>
    <source>
        <strain evidence="9 10">Hrh1</strain>
    </source>
</reference>
<feature type="binding site" evidence="7">
    <location>
        <position position="213"/>
    </location>
    <ligand>
        <name>Mg(2+)</name>
        <dbReference type="ChEBI" id="CHEBI:18420"/>
    </ligand>
</feature>
<feature type="transmembrane region" description="Helical" evidence="8">
    <location>
        <begin position="135"/>
        <end position="153"/>
    </location>
</feature>
<comment type="subcellular location">
    <subcellularLocation>
        <location evidence="1">Cell membrane</location>
        <topology evidence="1">Multi-pass membrane protein</topology>
    </subcellularLocation>
</comment>
<evidence type="ECO:0000313" key="10">
    <source>
        <dbReference type="Proteomes" id="UP000287798"/>
    </source>
</evidence>
<dbReference type="Proteomes" id="UP000287798">
    <property type="component" value="Unassembled WGS sequence"/>
</dbReference>
<keyword evidence="3 9" id="KW-0808">Transferase</keyword>
<feature type="transmembrane region" description="Helical" evidence="8">
    <location>
        <begin position="214"/>
        <end position="232"/>
    </location>
</feature>
<evidence type="ECO:0000256" key="5">
    <source>
        <dbReference type="ARBA" id="ARBA00022989"/>
    </source>
</evidence>
<accession>A0A426QIV8</accession>
<evidence type="ECO:0000256" key="3">
    <source>
        <dbReference type="ARBA" id="ARBA00022679"/>
    </source>
</evidence>
<organism evidence="9 10">
    <name type="scientific">Thiohalobacter thiocyanaticus</name>
    <dbReference type="NCBI Taxonomy" id="585455"/>
    <lineage>
        <taxon>Bacteria</taxon>
        <taxon>Pseudomonadati</taxon>
        <taxon>Pseudomonadota</taxon>
        <taxon>Gammaproteobacteria</taxon>
        <taxon>Thiohalobacterales</taxon>
        <taxon>Thiohalobacteraceae</taxon>
        <taxon>Thiohalobacter</taxon>
    </lineage>
</organism>
<dbReference type="AlphaFoldDB" id="A0A426QIV8"/>
<dbReference type="GO" id="GO:0009103">
    <property type="term" value="P:lipopolysaccharide biosynthetic process"/>
    <property type="evidence" value="ECO:0007669"/>
    <property type="project" value="TreeGrafter"/>
</dbReference>
<dbReference type="InterPro" id="IPR000715">
    <property type="entry name" value="Glycosyl_transferase_4"/>
</dbReference>
<dbReference type="RefSeq" id="WP_125180979.1">
    <property type="nucleotide sequence ID" value="NZ_QZMU01000001.1"/>
</dbReference>
<dbReference type="OrthoDB" id="9783652at2"/>
<dbReference type="PANTHER" id="PTHR22926:SF3">
    <property type="entry name" value="UNDECAPRENYL-PHOSPHATE ALPHA-N-ACETYLGLUCOSAMINYL 1-PHOSPHATE TRANSFERASE"/>
    <property type="match status" value="1"/>
</dbReference>
<evidence type="ECO:0000256" key="6">
    <source>
        <dbReference type="ARBA" id="ARBA00023136"/>
    </source>
</evidence>
<feature type="transmembrane region" description="Helical" evidence="8">
    <location>
        <begin position="73"/>
        <end position="91"/>
    </location>
</feature>
<gene>
    <name evidence="9" type="ORF">D6C00_06540</name>
</gene>
<keyword evidence="7" id="KW-0479">Metal-binding</keyword>
<dbReference type="GO" id="GO:0016780">
    <property type="term" value="F:phosphotransferase activity, for other substituted phosphate groups"/>
    <property type="evidence" value="ECO:0007669"/>
    <property type="project" value="InterPro"/>
</dbReference>
<dbReference type="PANTHER" id="PTHR22926">
    <property type="entry name" value="PHOSPHO-N-ACETYLMURAMOYL-PENTAPEPTIDE-TRANSFERASE"/>
    <property type="match status" value="1"/>
</dbReference>
<keyword evidence="6 8" id="KW-0472">Membrane</keyword>